<dbReference type="PANTHER" id="PTHR33507">
    <property type="entry name" value="INNER MEMBRANE PROTEIN YBBJ"/>
    <property type="match status" value="1"/>
</dbReference>
<keyword evidence="2 5" id="KW-0812">Transmembrane</keyword>
<organism evidence="7 8">
    <name type="scientific">Nitratireductor indicus C115</name>
    <dbReference type="NCBI Taxonomy" id="1231190"/>
    <lineage>
        <taxon>Bacteria</taxon>
        <taxon>Pseudomonadati</taxon>
        <taxon>Pseudomonadota</taxon>
        <taxon>Alphaproteobacteria</taxon>
        <taxon>Hyphomicrobiales</taxon>
        <taxon>Phyllobacteriaceae</taxon>
        <taxon>Nitratireductor</taxon>
    </lineage>
</organism>
<comment type="subcellular location">
    <subcellularLocation>
        <location evidence="1">Membrane</location>
        <topology evidence="1">Multi-pass membrane protein</topology>
    </subcellularLocation>
</comment>
<dbReference type="PANTHER" id="PTHR33507:SF3">
    <property type="entry name" value="INNER MEMBRANE PROTEIN YBBJ"/>
    <property type="match status" value="1"/>
</dbReference>
<dbReference type="STRING" id="721133.SAMN05216176_10639"/>
<evidence type="ECO:0000256" key="1">
    <source>
        <dbReference type="ARBA" id="ARBA00004141"/>
    </source>
</evidence>
<dbReference type="AlphaFoldDB" id="K2PMT1"/>
<evidence type="ECO:0000256" key="2">
    <source>
        <dbReference type="ARBA" id="ARBA00022692"/>
    </source>
</evidence>
<evidence type="ECO:0000313" key="7">
    <source>
        <dbReference type="EMBL" id="EKF42392.1"/>
    </source>
</evidence>
<dbReference type="InterPro" id="IPR012340">
    <property type="entry name" value="NA-bd_OB-fold"/>
</dbReference>
<gene>
    <name evidence="7" type="ORF">NA8A_10033</name>
</gene>
<evidence type="ECO:0000259" key="6">
    <source>
        <dbReference type="Pfam" id="PF01957"/>
    </source>
</evidence>
<dbReference type="eggNOG" id="COG1585">
    <property type="taxonomic scope" value="Bacteria"/>
</dbReference>
<dbReference type="InterPro" id="IPR052165">
    <property type="entry name" value="Membrane_assoc_protease"/>
</dbReference>
<evidence type="ECO:0000256" key="5">
    <source>
        <dbReference type="SAM" id="Phobius"/>
    </source>
</evidence>
<feature type="transmembrane region" description="Helical" evidence="5">
    <location>
        <begin position="55"/>
        <end position="75"/>
    </location>
</feature>
<dbReference type="InterPro" id="IPR002810">
    <property type="entry name" value="NfeD-like_C"/>
</dbReference>
<dbReference type="Pfam" id="PF01957">
    <property type="entry name" value="NfeD"/>
    <property type="match status" value="1"/>
</dbReference>
<evidence type="ECO:0000313" key="8">
    <source>
        <dbReference type="Proteomes" id="UP000007374"/>
    </source>
</evidence>
<reference evidence="7 8" key="1">
    <citation type="journal article" date="2012" name="J. Bacteriol.">
        <title>Genome Sequence of Nitratireductor indicus Type Strain C115.</title>
        <authorList>
            <person name="Lai Q."/>
            <person name="Li G."/>
            <person name="Yu Z."/>
            <person name="Shao Z."/>
        </authorList>
    </citation>
    <scope>NUCLEOTIDE SEQUENCE [LARGE SCALE GENOMIC DNA]</scope>
    <source>
        <strain evidence="7 8">C115</strain>
    </source>
</reference>
<dbReference type="GO" id="GO:0005886">
    <property type="term" value="C:plasma membrane"/>
    <property type="evidence" value="ECO:0007669"/>
    <property type="project" value="TreeGrafter"/>
</dbReference>
<evidence type="ECO:0000256" key="4">
    <source>
        <dbReference type="ARBA" id="ARBA00023136"/>
    </source>
</evidence>
<dbReference type="Proteomes" id="UP000007374">
    <property type="component" value="Unassembled WGS sequence"/>
</dbReference>
<evidence type="ECO:0000256" key="3">
    <source>
        <dbReference type="ARBA" id="ARBA00022989"/>
    </source>
</evidence>
<dbReference type="Gene3D" id="2.40.50.140">
    <property type="entry name" value="Nucleic acid-binding proteins"/>
    <property type="match status" value="1"/>
</dbReference>
<feature type="transmembrane region" description="Helical" evidence="5">
    <location>
        <begin position="12"/>
        <end position="43"/>
    </location>
</feature>
<dbReference type="PATRIC" id="fig|1231190.3.peg.2100"/>
<sequence length="154" mass="17239">MLMKILAELGPWNWMLLGFVLLAAEILVPGVFLLWIGIAAILVGALSLQLWELTFWSWQVQVLLFLALSLVSAYVGKRMMDSRRNEETDQPLLNRRAEQLVGRTARLESAIDNGFGRIKIDDTLWRVTGPDLPTGTQVRIVAVQNGTLEVAPLQ</sequence>
<feature type="domain" description="NfeD-like C-terminal" evidence="6">
    <location>
        <begin position="97"/>
        <end position="152"/>
    </location>
</feature>
<keyword evidence="3 5" id="KW-1133">Transmembrane helix</keyword>
<proteinExistence type="predicted"/>
<dbReference type="OrthoDB" id="9810336at2"/>
<comment type="caution">
    <text evidence="7">The sequence shown here is derived from an EMBL/GenBank/DDBJ whole genome shotgun (WGS) entry which is preliminary data.</text>
</comment>
<accession>K2PMT1</accession>
<keyword evidence="8" id="KW-1185">Reference proteome</keyword>
<dbReference type="EMBL" id="AMSI01000006">
    <property type="protein sequence ID" value="EKF42392.1"/>
    <property type="molecule type" value="Genomic_DNA"/>
</dbReference>
<protein>
    <recommendedName>
        <fullName evidence="6">NfeD-like C-terminal domain-containing protein</fullName>
    </recommendedName>
</protein>
<dbReference type="RefSeq" id="WP_009450342.1">
    <property type="nucleotide sequence ID" value="NZ_AMSI01000006.1"/>
</dbReference>
<keyword evidence="4 5" id="KW-0472">Membrane</keyword>
<name>K2PMT1_9HYPH</name>